<gene>
    <name evidence="4" type="ORF">AC625_16420</name>
</gene>
<dbReference type="OrthoDB" id="2541898at2"/>
<accession>A0A0K9GWA2</accession>
<feature type="domain" description="DUF4179" evidence="2">
    <location>
        <begin position="42"/>
        <end position="134"/>
    </location>
</feature>
<reference evidence="5" key="1">
    <citation type="submission" date="2015-07" db="EMBL/GenBank/DDBJ databases">
        <title>Genome sequencing project for genomic taxonomy and phylogenomics of Bacillus-like bacteria.</title>
        <authorList>
            <person name="Liu B."/>
            <person name="Wang J."/>
            <person name="Zhu Y."/>
            <person name="Liu G."/>
            <person name="Chen Q."/>
            <person name="Chen Z."/>
            <person name="Lan J."/>
            <person name="Che J."/>
            <person name="Ge C."/>
            <person name="Shi H."/>
            <person name="Pan Z."/>
            <person name="Liu X."/>
        </authorList>
    </citation>
    <scope>NUCLEOTIDE SEQUENCE [LARGE SCALE GENOMIC DNA]</scope>
    <source>
        <strain evidence="5">FJAT-27997</strain>
    </source>
</reference>
<dbReference type="Gene3D" id="2.60.40.1640">
    <property type="entry name" value="Conserved domain protein"/>
    <property type="match status" value="1"/>
</dbReference>
<keyword evidence="1" id="KW-0472">Membrane</keyword>
<dbReference type="Pfam" id="PF13786">
    <property type="entry name" value="DUF4179"/>
    <property type="match status" value="1"/>
</dbReference>
<sequence>MTDKIRSFKEEIDNIHVPVDKLDAIILNTIRGSAPKRKNSFRNKMLYSVGVAVVMFGLLLSSAIISPAMATIVSHIPIIGTIFSTSGDRGLEQVSKQGLTDKVDMTKMVEGTSITLHEVFYDETRFTIGFSIESEQPIEEFYLSSGPTFTVDGKSFSHAGDYKETEISLTHRTGIASIDAFEKLPEAFTLGLTFKGKDGKLWDFSIPVSTQANVQSVAIHHTQKAYGIDLTVTDLKVSPAGLLLTFSAESEKTGYLSGMLDFKVSDVKGHELVSHSGGSKLENIARKQHLTGTRLIDPIVDNVKELIITPYLVQSIKGSSVRIDAQGNETLTELKPFKGANIEFESFTVTLP</sequence>
<evidence type="ECO:0000256" key="1">
    <source>
        <dbReference type="SAM" id="Phobius"/>
    </source>
</evidence>
<organism evidence="4 5">
    <name type="scientific">Peribacillus loiseleuriae</name>
    <dbReference type="NCBI Taxonomy" id="1679170"/>
    <lineage>
        <taxon>Bacteria</taxon>
        <taxon>Bacillati</taxon>
        <taxon>Bacillota</taxon>
        <taxon>Bacilli</taxon>
        <taxon>Bacillales</taxon>
        <taxon>Bacillaceae</taxon>
        <taxon>Peribacillus</taxon>
    </lineage>
</organism>
<feature type="transmembrane region" description="Helical" evidence="1">
    <location>
        <begin position="45"/>
        <end position="65"/>
    </location>
</feature>
<dbReference type="Gene3D" id="2.60.40.1630">
    <property type="entry name" value="bacillus anthracis domain"/>
    <property type="match status" value="1"/>
</dbReference>
<feature type="domain" description="DUF5643" evidence="3">
    <location>
        <begin position="216"/>
        <end position="328"/>
    </location>
</feature>
<evidence type="ECO:0008006" key="6">
    <source>
        <dbReference type="Google" id="ProtNLM"/>
    </source>
</evidence>
<dbReference type="STRING" id="1679170.AC625_16420"/>
<proteinExistence type="predicted"/>
<dbReference type="AlphaFoldDB" id="A0A0K9GWA2"/>
<evidence type="ECO:0000259" key="2">
    <source>
        <dbReference type="Pfam" id="PF13786"/>
    </source>
</evidence>
<dbReference type="Pfam" id="PF18705">
    <property type="entry name" value="DUF5643"/>
    <property type="match status" value="1"/>
</dbReference>
<comment type="caution">
    <text evidence="4">The sequence shown here is derived from an EMBL/GenBank/DDBJ whole genome shotgun (WGS) entry which is preliminary data.</text>
</comment>
<keyword evidence="1" id="KW-0812">Transmembrane</keyword>
<dbReference type="EMBL" id="LFZW01000001">
    <property type="protein sequence ID" value="KMY50913.1"/>
    <property type="molecule type" value="Genomic_DNA"/>
</dbReference>
<evidence type="ECO:0000259" key="3">
    <source>
        <dbReference type="Pfam" id="PF18705"/>
    </source>
</evidence>
<dbReference type="PATRIC" id="fig|1679170.3.peg.3734"/>
<keyword evidence="5" id="KW-1185">Reference proteome</keyword>
<dbReference type="Proteomes" id="UP000037146">
    <property type="component" value="Unassembled WGS sequence"/>
</dbReference>
<evidence type="ECO:0000313" key="5">
    <source>
        <dbReference type="Proteomes" id="UP000037146"/>
    </source>
</evidence>
<dbReference type="InterPro" id="IPR040680">
    <property type="entry name" value="DUF5643"/>
</dbReference>
<protein>
    <recommendedName>
        <fullName evidence="6">DUF4179 domain-containing protein</fullName>
    </recommendedName>
</protein>
<dbReference type="RefSeq" id="WP_049682262.1">
    <property type="nucleotide sequence ID" value="NZ_LFZW01000001.1"/>
</dbReference>
<evidence type="ECO:0000313" key="4">
    <source>
        <dbReference type="EMBL" id="KMY50913.1"/>
    </source>
</evidence>
<name>A0A0K9GWA2_9BACI</name>
<keyword evidence="1" id="KW-1133">Transmembrane helix</keyword>
<dbReference type="InterPro" id="IPR025436">
    <property type="entry name" value="DUF4179"/>
</dbReference>